<dbReference type="PROSITE" id="PS51462">
    <property type="entry name" value="NUDIX"/>
    <property type="match status" value="1"/>
</dbReference>
<evidence type="ECO:0000256" key="1">
    <source>
        <dbReference type="ARBA" id="ARBA00005582"/>
    </source>
</evidence>
<comment type="similarity">
    <text evidence="1">Belongs to the Nudix hydrolase family.</text>
</comment>
<feature type="domain" description="Nudix hydrolase" evidence="2">
    <location>
        <begin position="45"/>
        <end position="178"/>
    </location>
</feature>
<sequence>MTLLDSAIHAITSWDPRNGAEEKAKADFVSALDHGEAVLSRHPLPTHLTASAFVLDRGREFVLLVFHRKGRFWVQPGGHLEDDDASVESAALREAREETGLAGDLLHGARVVDLDHHALAGAFGHCRSHLDIGVVVFTDGTPAPTVSDESEAVRWFPVNALPDGVVNGFRERLDGVLARLG</sequence>
<gene>
    <name evidence="3" type="ORF">Q9R02_10520</name>
</gene>
<comment type="caution">
    <text evidence="3">The sequence shown here is derived from an EMBL/GenBank/DDBJ whole genome shotgun (WGS) entry which is preliminary data.</text>
</comment>
<organism evidence="3 4">
    <name type="scientific">Arthrobacter horti</name>
    <dbReference type="NCBI Taxonomy" id="3068273"/>
    <lineage>
        <taxon>Bacteria</taxon>
        <taxon>Bacillati</taxon>
        <taxon>Actinomycetota</taxon>
        <taxon>Actinomycetes</taxon>
        <taxon>Micrococcales</taxon>
        <taxon>Micrococcaceae</taxon>
        <taxon>Arthrobacter</taxon>
    </lineage>
</organism>
<dbReference type="RefSeq" id="WP_305996639.1">
    <property type="nucleotide sequence ID" value="NZ_JAVALS010000006.1"/>
</dbReference>
<dbReference type="EMBL" id="JAVALS010000006">
    <property type="protein sequence ID" value="MDP5227588.1"/>
    <property type="molecule type" value="Genomic_DNA"/>
</dbReference>
<dbReference type="PANTHER" id="PTHR43736">
    <property type="entry name" value="ADP-RIBOSE PYROPHOSPHATASE"/>
    <property type="match status" value="1"/>
</dbReference>
<dbReference type="Gene3D" id="3.90.79.10">
    <property type="entry name" value="Nucleoside Triphosphate Pyrophosphohydrolase"/>
    <property type="match status" value="1"/>
</dbReference>
<evidence type="ECO:0000313" key="3">
    <source>
        <dbReference type="EMBL" id="MDP5227588.1"/>
    </source>
</evidence>
<accession>A0ABT9IPU0</accession>
<evidence type="ECO:0000313" key="4">
    <source>
        <dbReference type="Proteomes" id="UP001232725"/>
    </source>
</evidence>
<protein>
    <submittedName>
        <fullName evidence="3">NUDIX domain-containing protein</fullName>
    </submittedName>
</protein>
<keyword evidence="4" id="KW-1185">Reference proteome</keyword>
<reference evidence="3 4" key="1">
    <citation type="submission" date="2023-08" db="EMBL/GenBank/DDBJ databases">
        <title>Arthrobacter horti sp. nov., isolated from forest soil.</title>
        <authorList>
            <person name="Park M."/>
        </authorList>
    </citation>
    <scope>NUCLEOTIDE SEQUENCE [LARGE SCALE GENOMIC DNA]</scope>
    <source>
        <strain evidence="3 4">YJM1</strain>
    </source>
</reference>
<name>A0ABT9IPU0_9MICC</name>
<dbReference type="CDD" id="cd03674">
    <property type="entry name" value="NUDIX_Hydrolase"/>
    <property type="match status" value="1"/>
</dbReference>
<evidence type="ECO:0000259" key="2">
    <source>
        <dbReference type="PROSITE" id="PS51462"/>
    </source>
</evidence>
<dbReference type="InterPro" id="IPR015797">
    <property type="entry name" value="NUDIX_hydrolase-like_dom_sf"/>
</dbReference>
<dbReference type="InterPro" id="IPR000086">
    <property type="entry name" value="NUDIX_hydrolase_dom"/>
</dbReference>
<dbReference type="SUPFAM" id="SSF55811">
    <property type="entry name" value="Nudix"/>
    <property type="match status" value="1"/>
</dbReference>
<dbReference type="Proteomes" id="UP001232725">
    <property type="component" value="Unassembled WGS sequence"/>
</dbReference>
<dbReference type="Pfam" id="PF00293">
    <property type="entry name" value="NUDIX"/>
    <property type="match status" value="1"/>
</dbReference>
<dbReference type="PANTHER" id="PTHR43736:SF1">
    <property type="entry name" value="DIHYDRONEOPTERIN TRIPHOSPHATE DIPHOSPHATASE"/>
    <property type="match status" value="1"/>
</dbReference>
<proteinExistence type="inferred from homology"/>